<dbReference type="PANTHER" id="PTHR24291">
    <property type="entry name" value="CYTOCHROME P450 FAMILY 4"/>
    <property type="match status" value="1"/>
</dbReference>
<dbReference type="Proteomes" id="UP001231941">
    <property type="component" value="Unassembled WGS sequence"/>
</dbReference>
<dbReference type="InterPro" id="IPR036396">
    <property type="entry name" value="Cyt_P450_sf"/>
</dbReference>
<comment type="similarity">
    <text evidence="1 7">Belongs to the cytochrome P450 family.</text>
</comment>
<accession>A0ABT9J140</accession>
<keyword evidence="9" id="KW-1185">Reference proteome</keyword>
<dbReference type="PRINTS" id="PR00463">
    <property type="entry name" value="EP450I"/>
</dbReference>
<dbReference type="PANTHER" id="PTHR24291:SF50">
    <property type="entry name" value="BIFUNCTIONAL ALBAFLAVENONE MONOOXYGENASE_TERPENE SYNTHASE"/>
    <property type="match status" value="1"/>
</dbReference>
<evidence type="ECO:0000256" key="4">
    <source>
        <dbReference type="ARBA" id="ARBA00023002"/>
    </source>
</evidence>
<protein>
    <submittedName>
        <fullName evidence="8">Cytochrome P450</fullName>
    </submittedName>
</protein>
<dbReference type="Gene3D" id="1.10.630.10">
    <property type="entry name" value="Cytochrome P450"/>
    <property type="match status" value="1"/>
</dbReference>
<dbReference type="PROSITE" id="PS00086">
    <property type="entry name" value="CYTOCHROME_P450"/>
    <property type="match status" value="1"/>
</dbReference>
<name>A0ABT9J140_9BACL</name>
<evidence type="ECO:0000256" key="5">
    <source>
        <dbReference type="ARBA" id="ARBA00023004"/>
    </source>
</evidence>
<evidence type="ECO:0000313" key="8">
    <source>
        <dbReference type="EMBL" id="MDP5275132.1"/>
    </source>
</evidence>
<dbReference type="PRINTS" id="PR00385">
    <property type="entry name" value="P450"/>
</dbReference>
<dbReference type="InterPro" id="IPR017972">
    <property type="entry name" value="Cyt_P450_CS"/>
</dbReference>
<dbReference type="Pfam" id="PF00067">
    <property type="entry name" value="p450"/>
    <property type="match status" value="1"/>
</dbReference>
<dbReference type="EMBL" id="JAVAMP010000006">
    <property type="protein sequence ID" value="MDP5275132.1"/>
    <property type="molecule type" value="Genomic_DNA"/>
</dbReference>
<evidence type="ECO:0000256" key="1">
    <source>
        <dbReference type="ARBA" id="ARBA00010617"/>
    </source>
</evidence>
<keyword evidence="4 7" id="KW-0560">Oxidoreductase</keyword>
<dbReference type="SUPFAM" id="SSF48264">
    <property type="entry name" value="Cytochrome P450"/>
    <property type="match status" value="1"/>
</dbReference>
<dbReference type="InterPro" id="IPR002401">
    <property type="entry name" value="Cyt_P450_E_grp-I"/>
</dbReference>
<keyword evidence="5 7" id="KW-0408">Iron</keyword>
<keyword evidence="6 7" id="KW-0503">Monooxygenase</keyword>
<dbReference type="InterPro" id="IPR050196">
    <property type="entry name" value="Cytochrome_P450_Monoox"/>
</dbReference>
<evidence type="ECO:0000256" key="6">
    <source>
        <dbReference type="ARBA" id="ARBA00023033"/>
    </source>
</evidence>
<proteinExistence type="inferred from homology"/>
<evidence type="ECO:0000256" key="3">
    <source>
        <dbReference type="ARBA" id="ARBA00022723"/>
    </source>
</evidence>
<comment type="caution">
    <text evidence="8">The sequence shown here is derived from an EMBL/GenBank/DDBJ whole genome shotgun (WGS) entry which is preliminary data.</text>
</comment>
<reference evidence="8 9" key="1">
    <citation type="submission" date="2023-08" db="EMBL/GenBank/DDBJ databases">
        <authorList>
            <person name="Park J.-S."/>
        </authorList>
    </citation>
    <scope>NUCLEOTIDE SEQUENCE [LARGE SCALE GENOMIC DNA]</scope>
    <source>
        <strain evidence="8 9">2205SS18-9</strain>
    </source>
</reference>
<organism evidence="8 9">
    <name type="scientific">Chengkuizengella axinellae</name>
    <dbReference type="NCBI Taxonomy" id="3064388"/>
    <lineage>
        <taxon>Bacteria</taxon>
        <taxon>Bacillati</taxon>
        <taxon>Bacillota</taxon>
        <taxon>Bacilli</taxon>
        <taxon>Bacillales</taxon>
        <taxon>Paenibacillaceae</taxon>
        <taxon>Chengkuizengella</taxon>
    </lineage>
</organism>
<sequence>MEVRTGIPVASPEETKLFHNDLNGILTLQQKYTKDRVVYIPEPNQGLYILFNADDIGEVLVKKQTSFEKGSTANLLKSLLGDGLVTSKNHKHRKDRKLMQPMFQFQSIENFAPHMVKQTYSLTENWEDGQIRDISSEMNEITLNIITDTMFGTKVDKELLSGLRSSLKNFGRFIMKSSKNKQVDEKEIFNFRQNIQLINQIVMSIIEKRKLENIDDYHDLLSLLLKAKDEDNNQLTNEEIKDQVMTIFVAGHGTTANMLSWIWYLISQHPEVEQKFYQEIDSVLAGEPPTIHDLKNLQYTDLIIQEALRFYPVVYQMRRLVIEEVQIGEHTFQKGDEVLLSQYAIHRNPLYYDHANEFIPERFAQENIKNNPKFSYFPFGGGARVCIGNHFALQEAALILATIAQQYQLQLSNPDNVGIEPLITLNPKNGLEMTLKKR</sequence>
<evidence type="ECO:0000313" key="9">
    <source>
        <dbReference type="Proteomes" id="UP001231941"/>
    </source>
</evidence>
<keyword evidence="3 7" id="KW-0479">Metal-binding</keyword>
<dbReference type="InterPro" id="IPR001128">
    <property type="entry name" value="Cyt_P450"/>
</dbReference>
<dbReference type="RefSeq" id="WP_305992444.1">
    <property type="nucleotide sequence ID" value="NZ_JAVAMP010000006.1"/>
</dbReference>
<evidence type="ECO:0000256" key="2">
    <source>
        <dbReference type="ARBA" id="ARBA00022617"/>
    </source>
</evidence>
<keyword evidence="2 7" id="KW-0349">Heme</keyword>
<gene>
    <name evidence="8" type="ORF">Q5Y73_13530</name>
</gene>
<evidence type="ECO:0000256" key="7">
    <source>
        <dbReference type="RuleBase" id="RU000461"/>
    </source>
</evidence>